<evidence type="ECO:0000313" key="2">
    <source>
        <dbReference type="EMBL" id="KXS16169.1"/>
    </source>
</evidence>
<keyword evidence="1" id="KW-0732">Signal</keyword>
<evidence type="ECO:0000313" key="3">
    <source>
        <dbReference type="Proteomes" id="UP000070544"/>
    </source>
</evidence>
<reference evidence="2 3" key="1">
    <citation type="journal article" date="2015" name="Genome Biol. Evol.">
        <title>Phylogenomic analyses indicate that early fungi evolved digesting cell walls of algal ancestors of land plants.</title>
        <authorList>
            <person name="Chang Y."/>
            <person name="Wang S."/>
            <person name="Sekimoto S."/>
            <person name="Aerts A.L."/>
            <person name="Choi C."/>
            <person name="Clum A."/>
            <person name="LaButti K.M."/>
            <person name="Lindquist E.A."/>
            <person name="Yee Ngan C."/>
            <person name="Ohm R.A."/>
            <person name="Salamov A.A."/>
            <person name="Grigoriev I.V."/>
            <person name="Spatafora J.W."/>
            <person name="Berbee M.L."/>
        </authorList>
    </citation>
    <scope>NUCLEOTIDE SEQUENCE [LARGE SCALE GENOMIC DNA]</scope>
    <source>
        <strain evidence="2 3">JEL478</strain>
    </source>
</reference>
<dbReference type="AlphaFoldDB" id="A0A139AHK5"/>
<dbReference type="Proteomes" id="UP000070544">
    <property type="component" value="Unassembled WGS sequence"/>
</dbReference>
<feature type="signal peptide" evidence="1">
    <location>
        <begin position="1"/>
        <end position="19"/>
    </location>
</feature>
<organism evidence="2 3">
    <name type="scientific">Gonapodya prolifera (strain JEL478)</name>
    <name type="common">Monoblepharis prolifera</name>
    <dbReference type="NCBI Taxonomy" id="1344416"/>
    <lineage>
        <taxon>Eukaryota</taxon>
        <taxon>Fungi</taxon>
        <taxon>Fungi incertae sedis</taxon>
        <taxon>Chytridiomycota</taxon>
        <taxon>Chytridiomycota incertae sedis</taxon>
        <taxon>Monoblepharidomycetes</taxon>
        <taxon>Monoblepharidales</taxon>
        <taxon>Gonapodyaceae</taxon>
        <taxon>Gonapodya</taxon>
    </lineage>
</organism>
<sequence length="215" mass="24181">MLPPHLACLFACSICQVFQQYSMEDAVNVESFIMGGTYPTDIPDTEVLTANTQELESAAFGDSKKITLTSTNSSINAHLLIVTCLQQWVNDLQAHWRGSKKQGSPRLRRKLMMIEFGGKYAAVQVDLDCSIKYYANKFTNDNKKLIFLQSWLGPAMLWFIKVISNMGLADYTDAVLEVDKHFKDPDATAGTKKDPQALCWKQATVQFYDHQAPVE</sequence>
<name>A0A139AHK5_GONPJ</name>
<gene>
    <name evidence="2" type="ORF">M427DRAFT_43969</name>
</gene>
<evidence type="ECO:0000256" key="1">
    <source>
        <dbReference type="SAM" id="SignalP"/>
    </source>
</evidence>
<feature type="chain" id="PRO_5007296190" evidence="1">
    <location>
        <begin position="20"/>
        <end position="215"/>
    </location>
</feature>
<dbReference type="EMBL" id="KQ965756">
    <property type="protein sequence ID" value="KXS16169.1"/>
    <property type="molecule type" value="Genomic_DNA"/>
</dbReference>
<proteinExistence type="predicted"/>
<keyword evidence="3" id="KW-1185">Reference proteome</keyword>
<accession>A0A139AHK5</accession>
<protein>
    <submittedName>
        <fullName evidence="2">Uncharacterized protein</fullName>
    </submittedName>
</protein>